<dbReference type="InterPro" id="IPR052345">
    <property type="entry name" value="Rad_response_metalloprotease"/>
</dbReference>
<evidence type="ECO:0000313" key="3">
    <source>
        <dbReference type="EMBL" id="MDQ0473440.1"/>
    </source>
</evidence>
<organism evidence="3 4">
    <name type="scientific">Labrys wisconsinensis</name>
    <dbReference type="NCBI Taxonomy" id="425677"/>
    <lineage>
        <taxon>Bacteria</taxon>
        <taxon>Pseudomonadati</taxon>
        <taxon>Pseudomonadota</taxon>
        <taxon>Alphaproteobacteria</taxon>
        <taxon>Hyphomicrobiales</taxon>
        <taxon>Xanthobacteraceae</taxon>
        <taxon>Labrys</taxon>
    </lineage>
</organism>
<proteinExistence type="inferred from homology"/>
<comment type="caution">
    <text evidence="3">The sequence shown here is derived from an EMBL/GenBank/DDBJ whole genome shotgun (WGS) entry which is preliminary data.</text>
</comment>
<keyword evidence="4" id="KW-1185">Reference proteome</keyword>
<sequence length="393" mass="43869">MARSIAAIVEPKILTWARATAGLSIDDAARSIQTKPEKVEAWERGEESPSMAQLRKMAAAYKRVLSDFYLPAVPREGAIPHDFRRLPGEVALHYSRALRYQLRIAAERRELALDLADELDSEVPTVDGHLRLDADAEQSGAELRRQLRTTIDKQRIWRDPRAGYNGWRAAIERAGILVFQAVGIPTTEMLGFSLSERPLPVIGVNRKLRPNGRTFTLLHECVHVYLGESSICDIEDGVLRPPEEERVEIFCNAVAAAALVPLDNLLAEPLVRAQPARPRDWSAAELAALSRTFSVSEEVILRRLLTAGRTSQDFYAARRAAWGGLMQDVQPSDPDAEMKRNMPQEVLSDLGRPFTQIVVNSYQNSYTSLSDVTRYLGLKAEKIAKLEELLAGH</sequence>
<evidence type="ECO:0000313" key="4">
    <source>
        <dbReference type="Proteomes" id="UP001242480"/>
    </source>
</evidence>
<evidence type="ECO:0000256" key="1">
    <source>
        <dbReference type="ARBA" id="ARBA00007227"/>
    </source>
</evidence>
<dbReference type="Pfam" id="PF06114">
    <property type="entry name" value="Peptidase_M78"/>
    <property type="match status" value="1"/>
</dbReference>
<dbReference type="EMBL" id="JAUSVX010000016">
    <property type="protein sequence ID" value="MDQ0473440.1"/>
    <property type="molecule type" value="Genomic_DNA"/>
</dbReference>
<dbReference type="Proteomes" id="UP001242480">
    <property type="component" value="Unassembled WGS sequence"/>
</dbReference>
<dbReference type="InterPro" id="IPR010359">
    <property type="entry name" value="IrrE_HExxH"/>
</dbReference>
<evidence type="ECO:0000259" key="2">
    <source>
        <dbReference type="PROSITE" id="PS50943"/>
    </source>
</evidence>
<dbReference type="PROSITE" id="PS50943">
    <property type="entry name" value="HTH_CROC1"/>
    <property type="match status" value="1"/>
</dbReference>
<comment type="similarity">
    <text evidence="1">Belongs to the short-chain fatty acyl-CoA assimilation regulator (ScfR) family.</text>
</comment>
<dbReference type="SMART" id="SM00530">
    <property type="entry name" value="HTH_XRE"/>
    <property type="match status" value="1"/>
</dbReference>
<accession>A0ABU0JGL9</accession>
<dbReference type="PANTHER" id="PTHR43236">
    <property type="entry name" value="ANTITOXIN HIGA1"/>
    <property type="match status" value="1"/>
</dbReference>
<gene>
    <name evidence="3" type="ORF">QO011_006476</name>
</gene>
<dbReference type="InterPro" id="IPR001387">
    <property type="entry name" value="Cro/C1-type_HTH"/>
</dbReference>
<protein>
    <submittedName>
        <fullName evidence="3">Zn-dependent peptidase ImmA (M78 family)/DNA-binding XRE family transcriptional regulator</fullName>
    </submittedName>
</protein>
<dbReference type="CDD" id="cd00093">
    <property type="entry name" value="HTH_XRE"/>
    <property type="match status" value="1"/>
</dbReference>
<dbReference type="SUPFAM" id="SSF47413">
    <property type="entry name" value="lambda repressor-like DNA-binding domains"/>
    <property type="match status" value="1"/>
</dbReference>
<dbReference type="InterPro" id="IPR010982">
    <property type="entry name" value="Lambda_DNA-bd_dom_sf"/>
</dbReference>
<name>A0ABU0JGL9_9HYPH</name>
<dbReference type="PANTHER" id="PTHR43236:SF2">
    <property type="entry name" value="BLL0069 PROTEIN"/>
    <property type="match status" value="1"/>
</dbReference>
<feature type="domain" description="HTH cro/C1-type" evidence="2">
    <location>
        <begin position="17"/>
        <end position="68"/>
    </location>
</feature>
<dbReference type="Gene3D" id="1.10.10.2910">
    <property type="match status" value="1"/>
</dbReference>
<reference evidence="3 4" key="1">
    <citation type="submission" date="2023-07" db="EMBL/GenBank/DDBJ databases">
        <title>Genomic Encyclopedia of Type Strains, Phase IV (KMG-IV): sequencing the most valuable type-strain genomes for metagenomic binning, comparative biology and taxonomic classification.</title>
        <authorList>
            <person name="Goeker M."/>
        </authorList>
    </citation>
    <scope>NUCLEOTIDE SEQUENCE [LARGE SCALE GENOMIC DNA]</scope>
    <source>
        <strain evidence="3 4">DSM 19619</strain>
    </source>
</reference>
<dbReference type="Gene3D" id="1.10.260.40">
    <property type="entry name" value="lambda repressor-like DNA-binding domains"/>
    <property type="match status" value="1"/>
</dbReference>
<dbReference type="RefSeq" id="WP_307281710.1">
    <property type="nucleotide sequence ID" value="NZ_JAUSVX010000016.1"/>
</dbReference>